<organism evidence="2 3">
    <name type="scientific">Carex littledalei</name>
    <dbReference type="NCBI Taxonomy" id="544730"/>
    <lineage>
        <taxon>Eukaryota</taxon>
        <taxon>Viridiplantae</taxon>
        <taxon>Streptophyta</taxon>
        <taxon>Embryophyta</taxon>
        <taxon>Tracheophyta</taxon>
        <taxon>Spermatophyta</taxon>
        <taxon>Magnoliopsida</taxon>
        <taxon>Liliopsida</taxon>
        <taxon>Poales</taxon>
        <taxon>Cyperaceae</taxon>
        <taxon>Cyperoideae</taxon>
        <taxon>Cariceae</taxon>
        <taxon>Carex</taxon>
        <taxon>Carex subgen. Euthyceras</taxon>
    </lineage>
</organism>
<feature type="compositionally biased region" description="Low complexity" evidence="1">
    <location>
        <begin position="404"/>
        <end position="431"/>
    </location>
</feature>
<sequence>MELSFSIREYTNSMRSSDMDKCWPFDPEEKNRSLPSMNVRKFRWWAQGLDRKVKQRSPKKRSITELFAMAPPISTVEARSEGPDEGQEQKLITPDQLARETLPDDVEKKKPSKGKKRKIRSEIIKAFESKSDDLEREEEVKLETIKERKKKKKKKLEIQIYCEPKDNAGEPELSKMETSSESTKRDIEVKTLSNTLITGTDEEKLREEPDEALIPLISILKKCKRNKNHAKNGKGVTFSGIDSILGPDEDTMACSVDPLVTFSNNEDKDTSSKCIIDLNEALPEPIDLNSCLEDQFMEAFNCIGVITGTLGSPKTDICHSSHGISSPPLNSPQKMCRPTSDFSKNLEPVMNMNSDISTISVSANASTEQPPMIPRTVRLMGKDVTVTSTDLKSVSTCNKAQETASSSHASSSYYSDGANNNNSNSTDNNNCSEMNFSTVQFAPGSYMPENYSTTNTTGSVISFPVVPGINFYHPQFPVVSPPMISFPLGGSAFPQPYGLNISGFGDESYNREKSCR</sequence>
<evidence type="ECO:0000313" key="3">
    <source>
        <dbReference type="Proteomes" id="UP000623129"/>
    </source>
</evidence>
<dbReference type="OrthoDB" id="654309at2759"/>
<keyword evidence="3" id="KW-1185">Reference proteome</keyword>
<evidence type="ECO:0000256" key="1">
    <source>
        <dbReference type="SAM" id="MobiDB-lite"/>
    </source>
</evidence>
<feature type="region of interest" description="Disordered" evidence="1">
    <location>
        <begin position="391"/>
        <end position="431"/>
    </location>
</feature>
<protein>
    <submittedName>
        <fullName evidence="2">Uncharacterized protein</fullName>
    </submittedName>
</protein>
<name>A0A833VKE5_9POAL</name>
<dbReference type="PANTHER" id="PTHR36892">
    <property type="entry name" value="OS01G0201800 PROTEIN"/>
    <property type="match status" value="1"/>
</dbReference>
<feature type="region of interest" description="Disordered" evidence="1">
    <location>
        <begin position="73"/>
        <end position="118"/>
    </location>
</feature>
<feature type="compositionally biased region" description="Polar residues" evidence="1">
    <location>
        <begin position="391"/>
        <end position="403"/>
    </location>
</feature>
<gene>
    <name evidence="2" type="ORF">FCM35_KLT08434</name>
</gene>
<proteinExistence type="predicted"/>
<comment type="caution">
    <text evidence="2">The sequence shown here is derived from an EMBL/GenBank/DDBJ whole genome shotgun (WGS) entry which is preliminary data.</text>
</comment>
<feature type="compositionally biased region" description="Basic and acidic residues" evidence="1">
    <location>
        <begin position="97"/>
        <end position="109"/>
    </location>
</feature>
<dbReference type="EMBL" id="SWLB01000018">
    <property type="protein sequence ID" value="KAF3326804.1"/>
    <property type="molecule type" value="Genomic_DNA"/>
</dbReference>
<accession>A0A833VKE5</accession>
<dbReference type="Proteomes" id="UP000623129">
    <property type="component" value="Unassembled WGS sequence"/>
</dbReference>
<dbReference type="AlphaFoldDB" id="A0A833VKE5"/>
<dbReference type="PANTHER" id="PTHR36892:SF1">
    <property type="entry name" value="OS05G0518200 PROTEIN"/>
    <property type="match status" value="1"/>
</dbReference>
<reference evidence="2" key="1">
    <citation type="submission" date="2020-01" db="EMBL/GenBank/DDBJ databases">
        <title>Genome sequence of Kobresia littledalei, the first chromosome-level genome in the family Cyperaceae.</title>
        <authorList>
            <person name="Qu G."/>
        </authorList>
    </citation>
    <scope>NUCLEOTIDE SEQUENCE</scope>
    <source>
        <strain evidence="2">C.B.Clarke</strain>
        <tissue evidence="2">Leaf</tissue>
    </source>
</reference>
<evidence type="ECO:0000313" key="2">
    <source>
        <dbReference type="EMBL" id="KAF3326804.1"/>
    </source>
</evidence>